<reference evidence="7" key="1">
    <citation type="submission" date="2012-11" db="EMBL/GenBank/DDBJ databases">
        <authorList>
            <person name="Lucero-Rivera Y.E."/>
            <person name="Tovar-Ramirez D."/>
        </authorList>
    </citation>
    <scope>NUCLEOTIDE SEQUENCE [LARGE SCALE GENOMIC DNA]</scope>
    <source>
        <strain evidence="7">Araruama</strain>
    </source>
</reference>
<name>A0A1V1P7C0_9BACT</name>
<accession>A0A1V1P7C0</accession>
<evidence type="ECO:0000256" key="1">
    <source>
        <dbReference type="ARBA" id="ARBA00004141"/>
    </source>
</evidence>
<feature type="transmembrane region" description="Helical" evidence="5">
    <location>
        <begin position="55"/>
        <end position="73"/>
    </location>
</feature>
<comment type="caution">
    <text evidence="6">The sequence shown here is derived from an EMBL/GenBank/DDBJ whole genome shotgun (WGS) entry which is preliminary data.</text>
</comment>
<gene>
    <name evidence="6" type="ORF">OMM_03062</name>
</gene>
<feature type="transmembrane region" description="Helical" evidence="5">
    <location>
        <begin position="186"/>
        <end position="204"/>
    </location>
</feature>
<comment type="similarity">
    <text evidence="5">Belongs to the 4-toluene sulfonate uptake permease (TSUP) (TC 2.A.102) family.</text>
</comment>
<proteinExistence type="inferred from homology"/>
<evidence type="ECO:0000256" key="5">
    <source>
        <dbReference type="RuleBase" id="RU363041"/>
    </source>
</evidence>
<feature type="transmembrane region" description="Helical" evidence="5">
    <location>
        <begin position="112"/>
        <end position="134"/>
    </location>
</feature>
<feature type="transmembrane region" description="Helical" evidence="5">
    <location>
        <begin position="146"/>
        <end position="179"/>
    </location>
</feature>
<keyword evidence="2 5" id="KW-0812">Transmembrane</keyword>
<feature type="transmembrane region" description="Helical" evidence="5">
    <location>
        <begin position="79"/>
        <end position="100"/>
    </location>
</feature>
<comment type="subcellular location">
    <subcellularLocation>
        <location evidence="5">Cell membrane</location>
        <topology evidence="5">Multi-pass membrane protein</topology>
    </subcellularLocation>
    <subcellularLocation>
        <location evidence="1">Membrane</location>
        <topology evidence="1">Multi-pass membrane protein</topology>
    </subcellularLocation>
</comment>
<dbReference type="InterPro" id="IPR051598">
    <property type="entry name" value="TSUP/Inactive_protease-like"/>
</dbReference>
<evidence type="ECO:0000313" key="6">
    <source>
        <dbReference type="EMBL" id="ETR70684.1"/>
    </source>
</evidence>
<evidence type="ECO:0000256" key="2">
    <source>
        <dbReference type="ARBA" id="ARBA00022692"/>
    </source>
</evidence>
<dbReference type="AlphaFoldDB" id="A0A1V1P7C0"/>
<dbReference type="Pfam" id="PF01925">
    <property type="entry name" value="TauE"/>
    <property type="match status" value="2"/>
</dbReference>
<evidence type="ECO:0000313" key="7">
    <source>
        <dbReference type="Proteomes" id="UP000189670"/>
    </source>
</evidence>
<protein>
    <recommendedName>
        <fullName evidence="5">Probable membrane transporter protein</fullName>
    </recommendedName>
</protein>
<evidence type="ECO:0000256" key="3">
    <source>
        <dbReference type="ARBA" id="ARBA00022989"/>
    </source>
</evidence>
<dbReference type="PANTHER" id="PTHR43701:SF2">
    <property type="entry name" value="MEMBRANE TRANSPORTER PROTEIN YJNA-RELATED"/>
    <property type="match status" value="1"/>
</dbReference>
<feature type="transmembrane region" description="Helical" evidence="5">
    <location>
        <begin position="241"/>
        <end position="259"/>
    </location>
</feature>
<dbReference type="PANTHER" id="PTHR43701">
    <property type="entry name" value="MEMBRANE TRANSPORTER PROTEIN MJ0441-RELATED"/>
    <property type="match status" value="1"/>
</dbReference>
<keyword evidence="4 5" id="KW-0472">Membrane</keyword>
<feature type="transmembrane region" description="Helical" evidence="5">
    <location>
        <begin position="210"/>
        <end position="234"/>
    </location>
</feature>
<dbReference type="InterPro" id="IPR002781">
    <property type="entry name" value="TM_pro_TauE-like"/>
</dbReference>
<feature type="transmembrane region" description="Helical" evidence="5">
    <location>
        <begin position="13"/>
        <end position="43"/>
    </location>
</feature>
<keyword evidence="5" id="KW-1003">Cell membrane</keyword>
<evidence type="ECO:0000256" key="4">
    <source>
        <dbReference type="ARBA" id="ARBA00023136"/>
    </source>
</evidence>
<keyword evidence="3 5" id="KW-1133">Transmembrane helix</keyword>
<dbReference type="EMBL" id="ATBP01000386">
    <property type="protein sequence ID" value="ETR70684.1"/>
    <property type="molecule type" value="Genomic_DNA"/>
</dbReference>
<sequence>MSKFAHYQIDTKLVLLGFFVALFSAGIGIGGGTILVSILMSFFGFDFKKAASTSLSTIIPISFIGSLSHFIFLPEILHLRYYVMFIPPCVLGAIFGGRIVQKRQNRGLKIAFSAFLLIISLRMMKIFDFPFLIYSGLHSILFSHEWLLITPIGVLIGIIAVFLGIGCGLLIVPFFVIIINLNIHEAITLSLTTMFFLSLSATIVNNRSKMLNIVSLKSLFIPALTGAVVGAVISSHLPIPILKKLFGMFLFFIACKYILSDRL</sequence>
<organism evidence="6 7">
    <name type="scientific">Candidatus Magnetoglobus multicellularis str. Araruama</name>
    <dbReference type="NCBI Taxonomy" id="890399"/>
    <lineage>
        <taxon>Bacteria</taxon>
        <taxon>Pseudomonadati</taxon>
        <taxon>Thermodesulfobacteriota</taxon>
        <taxon>Desulfobacteria</taxon>
        <taxon>Desulfobacterales</taxon>
        <taxon>Desulfobacteraceae</taxon>
        <taxon>Candidatus Magnetoglobus</taxon>
    </lineage>
</organism>
<dbReference type="Proteomes" id="UP000189670">
    <property type="component" value="Unassembled WGS sequence"/>
</dbReference>
<dbReference type="GO" id="GO:0005886">
    <property type="term" value="C:plasma membrane"/>
    <property type="evidence" value="ECO:0007669"/>
    <property type="project" value="UniProtKB-SubCell"/>
</dbReference>